<dbReference type="Proteomes" id="UP001224775">
    <property type="component" value="Unassembled WGS sequence"/>
</dbReference>
<keyword evidence="2 6" id="KW-0378">Hydrolase</keyword>
<dbReference type="EMBL" id="JATAAI010000012">
    <property type="protein sequence ID" value="KAK1742045.1"/>
    <property type="molecule type" value="Genomic_DNA"/>
</dbReference>
<dbReference type="Gene3D" id="3.10.129.10">
    <property type="entry name" value="Hotdog Thioesterase"/>
    <property type="match status" value="1"/>
</dbReference>
<evidence type="ECO:0000256" key="5">
    <source>
        <dbReference type="SAM" id="MobiDB-lite"/>
    </source>
</evidence>
<dbReference type="SUPFAM" id="SSF54637">
    <property type="entry name" value="Thioesterase/thiol ester dehydrase-isomerase"/>
    <property type="match status" value="1"/>
</dbReference>
<feature type="compositionally biased region" description="Basic and acidic residues" evidence="5">
    <location>
        <begin position="12"/>
        <end position="24"/>
    </location>
</feature>
<dbReference type="EC" id="3.1.2.-" evidence="6"/>
<evidence type="ECO:0000256" key="4">
    <source>
        <dbReference type="ARBA" id="ARBA00023098"/>
    </source>
</evidence>
<comment type="caution">
    <text evidence="6">The sequence shown here is derived from an EMBL/GenBank/DDBJ whole genome shotgun (WGS) entry which is preliminary data.</text>
</comment>
<evidence type="ECO:0000313" key="6">
    <source>
        <dbReference type="EMBL" id="KAK1742045.1"/>
    </source>
</evidence>
<dbReference type="GO" id="GO:0016787">
    <property type="term" value="F:hydrolase activity"/>
    <property type="evidence" value="ECO:0007669"/>
    <property type="project" value="UniProtKB-KW"/>
</dbReference>
<keyword evidence="4" id="KW-0443">Lipid metabolism</keyword>
<feature type="compositionally biased region" description="Low complexity" evidence="5">
    <location>
        <begin position="31"/>
        <end position="42"/>
    </location>
</feature>
<dbReference type="InterPro" id="IPR029069">
    <property type="entry name" value="HotDog_dom_sf"/>
</dbReference>
<accession>A0AAD8YAK2</accession>
<feature type="region of interest" description="Disordered" evidence="5">
    <location>
        <begin position="1"/>
        <end position="43"/>
    </location>
</feature>
<dbReference type="PANTHER" id="PTHR12418:SF19">
    <property type="entry name" value="ACYL-COENZYME A THIOESTERASE THEM4"/>
    <property type="match status" value="1"/>
</dbReference>
<dbReference type="GO" id="GO:0006631">
    <property type="term" value="P:fatty acid metabolic process"/>
    <property type="evidence" value="ECO:0007669"/>
    <property type="project" value="UniProtKB-KW"/>
</dbReference>
<evidence type="ECO:0000256" key="3">
    <source>
        <dbReference type="ARBA" id="ARBA00022832"/>
    </source>
</evidence>
<evidence type="ECO:0000313" key="7">
    <source>
        <dbReference type="Proteomes" id="UP001224775"/>
    </source>
</evidence>
<evidence type="ECO:0000256" key="1">
    <source>
        <dbReference type="ARBA" id="ARBA00022490"/>
    </source>
</evidence>
<keyword evidence="7" id="KW-1185">Reference proteome</keyword>
<keyword evidence="3" id="KW-0276">Fatty acid metabolism</keyword>
<dbReference type="AlphaFoldDB" id="A0AAD8YAK2"/>
<name>A0AAD8YAK2_9STRA</name>
<reference evidence="6" key="1">
    <citation type="submission" date="2023-06" db="EMBL/GenBank/DDBJ databases">
        <title>Survivors Of The Sea: Transcriptome response of Skeletonema marinoi to long-term dormancy.</title>
        <authorList>
            <person name="Pinder M.I.M."/>
            <person name="Kourtchenko O."/>
            <person name="Robertson E.K."/>
            <person name="Larsson T."/>
            <person name="Maumus F."/>
            <person name="Osuna-Cruz C.M."/>
            <person name="Vancaester E."/>
            <person name="Stenow R."/>
            <person name="Vandepoele K."/>
            <person name="Ploug H."/>
            <person name="Bruchert V."/>
            <person name="Godhe A."/>
            <person name="Topel M."/>
        </authorList>
    </citation>
    <scope>NUCLEOTIDE SEQUENCE</scope>
    <source>
        <strain evidence="6">R05AC</strain>
    </source>
</reference>
<keyword evidence="1" id="KW-0963">Cytoplasm</keyword>
<protein>
    <submittedName>
        <fullName evidence="6">Acyl-CoA thioesterase family protein</fullName>
        <ecNumber evidence="6">3.1.2.-</ecNumber>
    </submittedName>
</protein>
<evidence type="ECO:0000256" key="2">
    <source>
        <dbReference type="ARBA" id="ARBA00022801"/>
    </source>
</evidence>
<sequence>MTLSPPPNETEEIAHSHRTQRDDNSDILELSSPSPGDASSGPLVRLTLQKRTLPPWVADQFEGWGERVSLPEWDADEKMSLEEHDDNDNDFLCSSDDDYRQNNGWKGTDLCHSVTSPVRISHYAIQYKDNGGVGTKLTGVAHFTPNAESHSGYCHGGSMTAAMDDVIGWTSFFVTGQCVPWSGFTAQVNVSLRRPIPVGSYLKIVGEITKIEGRKVWISSCLVCGNDDNEVYCTAEGLAILKK</sequence>
<dbReference type="CDD" id="cd03443">
    <property type="entry name" value="PaaI_thioesterase"/>
    <property type="match status" value="1"/>
</dbReference>
<organism evidence="6 7">
    <name type="scientific">Skeletonema marinoi</name>
    <dbReference type="NCBI Taxonomy" id="267567"/>
    <lineage>
        <taxon>Eukaryota</taxon>
        <taxon>Sar</taxon>
        <taxon>Stramenopiles</taxon>
        <taxon>Ochrophyta</taxon>
        <taxon>Bacillariophyta</taxon>
        <taxon>Coscinodiscophyceae</taxon>
        <taxon>Thalassiosirophycidae</taxon>
        <taxon>Thalassiosirales</taxon>
        <taxon>Skeletonemataceae</taxon>
        <taxon>Skeletonema</taxon>
        <taxon>Skeletonema marinoi-dohrnii complex</taxon>
    </lineage>
</organism>
<proteinExistence type="predicted"/>
<gene>
    <name evidence="6" type="ORF">QTG54_007618</name>
</gene>
<dbReference type="PANTHER" id="PTHR12418">
    <property type="entry name" value="ACYL-COENZYME A THIOESTERASE THEM4"/>
    <property type="match status" value="1"/>
</dbReference>
<dbReference type="InterPro" id="IPR052365">
    <property type="entry name" value="THEM4/THEM5_acyl-CoA_thioest"/>
</dbReference>